<dbReference type="AlphaFoldDB" id="A0A367Y9X6"/>
<comment type="caution">
    <text evidence="2">The sequence shown here is derived from an EMBL/GenBank/DDBJ whole genome shotgun (WGS) entry which is preliminary data.</text>
</comment>
<dbReference type="Gene3D" id="3.40.50.150">
    <property type="entry name" value="Vaccinia Virus protein VP39"/>
    <property type="match status" value="1"/>
</dbReference>
<evidence type="ECO:0000313" key="2">
    <source>
        <dbReference type="EMBL" id="RCK62654.1"/>
    </source>
</evidence>
<keyword evidence="2" id="KW-0489">Methyltransferase</keyword>
<dbReference type="PANTHER" id="PTHR43591">
    <property type="entry name" value="METHYLTRANSFERASE"/>
    <property type="match status" value="1"/>
</dbReference>
<dbReference type="CDD" id="cd02440">
    <property type="entry name" value="AdoMet_MTases"/>
    <property type="match status" value="1"/>
</dbReference>
<dbReference type="InterPro" id="IPR025714">
    <property type="entry name" value="Methyltranfer_dom"/>
</dbReference>
<dbReference type="STRING" id="5486.A0A367Y9X6"/>
<keyword evidence="2" id="KW-0808">Transferase</keyword>
<dbReference type="OrthoDB" id="10017101at2759"/>
<evidence type="ECO:0000313" key="3">
    <source>
        <dbReference type="Proteomes" id="UP000253472"/>
    </source>
</evidence>
<reference evidence="2 3" key="1">
    <citation type="submission" date="2018-06" db="EMBL/GenBank/DDBJ databases">
        <title>Whole genome sequencing of Candida tropicalis (genome annotated by CSBL at Korea University).</title>
        <authorList>
            <person name="Ahn J."/>
        </authorList>
    </citation>
    <scope>NUCLEOTIDE SEQUENCE [LARGE SCALE GENOMIC DNA]</scope>
    <source>
        <strain evidence="2 3">ATCC 20962</strain>
    </source>
</reference>
<gene>
    <name evidence="2" type="ORF">Cantr_09245</name>
</gene>
<feature type="domain" description="Methyltransferase" evidence="1">
    <location>
        <begin position="40"/>
        <end position="168"/>
    </location>
</feature>
<dbReference type="PANTHER" id="PTHR43591:SF24">
    <property type="entry name" value="2-METHOXY-6-POLYPRENYL-1,4-BENZOQUINOL METHYLASE, MITOCHONDRIAL"/>
    <property type="match status" value="1"/>
</dbReference>
<dbReference type="GO" id="GO:0008168">
    <property type="term" value="F:methyltransferase activity"/>
    <property type="evidence" value="ECO:0007669"/>
    <property type="project" value="UniProtKB-KW"/>
</dbReference>
<dbReference type="SUPFAM" id="SSF53335">
    <property type="entry name" value="S-adenosyl-L-methionine-dependent methyltransferases"/>
    <property type="match status" value="1"/>
</dbReference>
<dbReference type="EMBL" id="QLNQ01000025">
    <property type="protein sequence ID" value="RCK62654.1"/>
    <property type="molecule type" value="Genomic_DNA"/>
</dbReference>
<dbReference type="InterPro" id="IPR029063">
    <property type="entry name" value="SAM-dependent_MTases_sf"/>
</dbReference>
<name>A0A367Y9X6_9ASCO</name>
<dbReference type="Proteomes" id="UP000253472">
    <property type="component" value="Unassembled WGS sequence"/>
</dbReference>
<dbReference type="Pfam" id="PF13847">
    <property type="entry name" value="Methyltransf_31"/>
    <property type="match status" value="1"/>
</dbReference>
<evidence type="ECO:0000259" key="1">
    <source>
        <dbReference type="Pfam" id="PF13847"/>
    </source>
</evidence>
<keyword evidence="3" id="KW-1185">Reference proteome</keyword>
<organism evidence="2 3">
    <name type="scientific">Candida viswanathii</name>
    <dbReference type="NCBI Taxonomy" id="5486"/>
    <lineage>
        <taxon>Eukaryota</taxon>
        <taxon>Fungi</taxon>
        <taxon>Dikarya</taxon>
        <taxon>Ascomycota</taxon>
        <taxon>Saccharomycotina</taxon>
        <taxon>Pichiomycetes</taxon>
        <taxon>Debaryomycetaceae</taxon>
        <taxon>Candida/Lodderomyces clade</taxon>
        <taxon>Candida</taxon>
    </lineage>
</organism>
<sequence>MVTTEQAYYNRGFHKSVSDTHAWRTVENSAKHVIPVLQPDFHVLDAGSGPGTITIDFAKTYLPQGSIIGVEPTQELIDLANENKAKDPTGVLNVSFQLGSIYNLPFDDNTFDLVHAHQVLLHLQDPIKALRELERVTKPGGYVCVRDADLESSVAYPEKFEFLSKYYVSKGKSAVSTDTKAGRKLRARALEAGYAPENLKTTFSSWLMADDSLIKNLWAKGTATRIRSGSEVVFPDDPVKNKEINDEAARLWEEWLKDGSSVFTMAHYEIVYQKPIQN</sequence>
<accession>A0A367Y9X6</accession>
<dbReference type="GO" id="GO:0032259">
    <property type="term" value="P:methylation"/>
    <property type="evidence" value="ECO:0007669"/>
    <property type="project" value="UniProtKB-KW"/>
</dbReference>
<proteinExistence type="predicted"/>
<protein>
    <submittedName>
        <fullName evidence="2">Putative methyltransferase C1B3.06c</fullName>
    </submittedName>
</protein>